<gene>
    <name evidence="1" type="ORF">Q664_52330</name>
</gene>
<comment type="caution">
    <text evidence="1">The sequence shown here is derived from an EMBL/GenBank/DDBJ whole genome shotgun (WGS) entry which is preliminary data.</text>
</comment>
<dbReference type="AlphaFoldDB" id="A0A084SE58"/>
<reference evidence="1 2" key="1">
    <citation type="submission" date="2014-07" db="EMBL/GenBank/DDBJ databases">
        <title>Draft Genome Sequence of Gephyronic Acid Producer, Cystobacter violaceus Strain Cb vi76.</title>
        <authorList>
            <person name="Stevens D.C."/>
            <person name="Young J."/>
            <person name="Carmichael R."/>
            <person name="Tan J."/>
            <person name="Taylor R.E."/>
        </authorList>
    </citation>
    <scope>NUCLEOTIDE SEQUENCE [LARGE SCALE GENOMIC DNA]</scope>
    <source>
        <strain evidence="1 2">Cb vi76</strain>
    </source>
</reference>
<proteinExistence type="predicted"/>
<dbReference type="Pfam" id="PF07394">
    <property type="entry name" value="DUF1501"/>
    <property type="match status" value="1"/>
</dbReference>
<name>A0A084SE58_9BACT</name>
<protein>
    <submittedName>
        <fullName evidence="1">Transcriptional initiation protein Tat</fullName>
    </submittedName>
</protein>
<evidence type="ECO:0000313" key="2">
    <source>
        <dbReference type="Proteomes" id="UP000028547"/>
    </source>
</evidence>
<organism evidence="1 2">
    <name type="scientific">Archangium violaceum Cb vi76</name>
    <dbReference type="NCBI Taxonomy" id="1406225"/>
    <lineage>
        <taxon>Bacteria</taxon>
        <taxon>Pseudomonadati</taxon>
        <taxon>Myxococcota</taxon>
        <taxon>Myxococcia</taxon>
        <taxon>Myxococcales</taxon>
        <taxon>Cystobacterineae</taxon>
        <taxon>Archangiaceae</taxon>
        <taxon>Archangium</taxon>
    </lineage>
</organism>
<dbReference type="EMBL" id="JPMI01000425">
    <property type="protein sequence ID" value="KFA86743.1"/>
    <property type="molecule type" value="Genomic_DNA"/>
</dbReference>
<dbReference type="PROSITE" id="PS51318">
    <property type="entry name" value="TAT"/>
    <property type="match status" value="1"/>
</dbReference>
<sequence>MSDSDDKKSVVLGRRRLLQGLGAGTAALAFPHLWLPGEARAQTPGHGSVRHLIYIRLSGGFRFTTAFNSDVADEFNPFGLSDKRASGTEWGAGRLLERATWLEGEANKPRRDLGMKPVTDFTNEMCVLPCVDHEPFSARADGGHGTGLERFLTGYVGGATGFLTLVNYGVRERVKEAASRGVTLLPAFSMGEAGMATGAGDYATYRPPVLEGSGFERFSVDPDSTLPAWAKALPGKMDARFHARLHTALRGGVETYQQTRKATSDYGKIFRDPLLRVSGEGQASQEQVDGISNAELRTLLGTDGTGQRAALALRLFHFGCPAVFLNQGGYDYHSREDMELPNEMDAANRLVSGLRTALQKMQHPEGGTYWDKTLVVLGSEFGRTTGGSRYNSANGSDHGSDLATRWMSMPFMGGVIIAAGKGGKSLGSVNRSNLKATGQVYSYRSVLKTMLDMLGADHQGIFPADAPIQDFFA</sequence>
<dbReference type="InterPro" id="IPR006311">
    <property type="entry name" value="TAT_signal"/>
</dbReference>
<accession>A0A084SE58</accession>
<dbReference type="Proteomes" id="UP000028547">
    <property type="component" value="Unassembled WGS sequence"/>
</dbReference>
<dbReference type="InterPro" id="IPR010869">
    <property type="entry name" value="DUF1501"/>
</dbReference>
<dbReference type="RefSeq" id="WP_043414716.1">
    <property type="nucleotide sequence ID" value="NZ_JPMI01000425.1"/>
</dbReference>
<evidence type="ECO:0000313" key="1">
    <source>
        <dbReference type="EMBL" id="KFA86743.1"/>
    </source>
</evidence>